<evidence type="ECO:0000256" key="7">
    <source>
        <dbReference type="ARBA" id="ARBA00022832"/>
    </source>
</evidence>
<dbReference type="InterPro" id="IPR018201">
    <property type="entry name" value="Ketoacyl_synth_AS"/>
</dbReference>
<name>A0A2A4T1B8_9DELT</name>
<dbReference type="EMBL" id="NVSR01000074">
    <property type="protein sequence ID" value="PCI27111.1"/>
    <property type="molecule type" value="Genomic_DNA"/>
</dbReference>
<dbReference type="PROSITE" id="PS00606">
    <property type="entry name" value="KS3_1"/>
    <property type="match status" value="1"/>
</dbReference>
<dbReference type="CDD" id="cd00834">
    <property type="entry name" value="KAS_I_II"/>
    <property type="match status" value="1"/>
</dbReference>
<dbReference type="AlphaFoldDB" id="A0A2A4T1B8"/>
<evidence type="ECO:0000256" key="6">
    <source>
        <dbReference type="ARBA" id="ARBA00022679"/>
    </source>
</evidence>
<evidence type="ECO:0000256" key="9">
    <source>
        <dbReference type="ARBA" id="ARBA00023160"/>
    </source>
</evidence>
<organism evidence="15 16">
    <name type="scientific">SAR324 cluster bacterium</name>
    <dbReference type="NCBI Taxonomy" id="2024889"/>
    <lineage>
        <taxon>Bacteria</taxon>
        <taxon>Deltaproteobacteria</taxon>
        <taxon>SAR324 cluster</taxon>
    </lineage>
</organism>
<dbReference type="NCBIfam" id="NF005589">
    <property type="entry name" value="PRK07314.1"/>
    <property type="match status" value="1"/>
</dbReference>
<dbReference type="GO" id="GO:0004315">
    <property type="term" value="F:3-oxoacyl-[acyl-carrier-protein] synthase activity"/>
    <property type="evidence" value="ECO:0007669"/>
    <property type="project" value="UniProtKB-UniRule"/>
</dbReference>
<evidence type="ECO:0000256" key="10">
    <source>
        <dbReference type="ARBA" id="ARBA00023315"/>
    </source>
</evidence>
<evidence type="ECO:0000256" key="1">
    <source>
        <dbReference type="ARBA" id="ARBA00005194"/>
    </source>
</evidence>
<dbReference type="SMART" id="SM00825">
    <property type="entry name" value="PKS_KS"/>
    <property type="match status" value="1"/>
</dbReference>
<evidence type="ECO:0000256" key="4">
    <source>
        <dbReference type="ARBA" id="ARBA00014657"/>
    </source>
</evidence>
<dbReference type="NCBIfam" id="TIGR03150">
    <property type="entry name" value="fabF"/>
    <property type="match status" value="1"/>
</dbReference>
<keyword evidence="8" id="KW-0443">Lipid metabolism</keyword>
<dbReference type="PANTHER" id="PTHR11712:SF336">
    <property type="entry name" value="3-OXOACYL-[ACYL-CARRIER-PROTEIN] SYNTHASE, MITOCHONDRIAL"/>
    <property type="match status" value="1"/>
</dbReference>
<comment type="function">
    <text evidence="11">Involved in the type II fatty acid elongation cycle. Catalyzes the elongation of a wide range of acyl-ACP by the addition of two carbons from malonyl-ACP to an acyl acceptor. Can efficiently catalyze the conversion of palmitoleoyl-ACP (cis-hexadec-9-enoyl-ACP) to cis-vaccenoyl-ACP (cis-octadec-11-enoyl-ACP), an essential step in the thermal regulation of fatty acid composition.</text>
</comment>
<sequence length="410" mass="43618">MRKRIVVTGLGTVSPLGNNVETTWKGIAAGQSGIAEITKFDATNYTTRIAGEIKGFNPLDFIAKKELKKMDTFIHYAVAAVDEAMKDADLEITDELGYETGVSIGVGIGGLPNIQKQSYIIQDRGPSRVTPFFIPMTISNMASGTVSIMWGAKGYNATTISACSSSNHSIGDAARIIERGDAKVMITGGTEASICPLAIAGFGAMKALSRRNDEPQKASRPYDQGRDGFVFSEGCGILILEEYEFAKARGAKIYGELIGYGFSADAHHITTPTEDGPRRAMAMAIKDAGIEGHELDYINAHGTSTLAGDLNELKAIKKVVGDEGVRRLSVSATKSMTGHLLGAAGGLEAVITLKAMEKSLIPPTINNENLDPECELDITPNVAKQKDVNLAMSNSFGFGGTNASLVFRKI</sequence>
<comment type="pathway">
    <text evidence="1 11">Lipid metabolism; fatty acid biosynthesis.</text>
</comment>
<evidence type="ECO:0000256" key="2">
    <source>
        <dbReference type="ARBA" id="ARBA00008467"/>
    </source>
</evidence>
<evidence type="ECO:0000313" key="16">
    <source>
        <dbReference type="Proteomes" id="UP000218113"/>
    </source>
</evidence>
<dbReference type="EC" id="2.3.1.179" evidence="3 11"/>
<evidence type="ECO:0000313" key="15">
    <source>
        <dbReference type="EMBL" id="PCI27111.1"/>
    </source>
</evidence>
<keyword evidence="7" id="KW-0276">Fatty acid metabolism</keyword>
<comment type="caution">
    <text evidence="15">The sequence shown here is derived from an EMBL/GenBank/DDBJ whole genome shotgun (WGS) entry which is preliminary data.</text>
</comment>
<dbReference type="InterPro" id="IPR014031">
    <property type="entry name" value="Ketoacyl_synth_C"/>
</dbReference>
<feature type="domain" description="Ketosynthase family 3 (KS3)" evidence="14">
    <location>
        <begin position="2"/>
        <end position="409"/>
    </location>
</feature>
<keyword evidence="9 11" id="KW-0275">Fatty acid biosynthesis</keyword>
<dbReference type="PANTHER" id="PTHR11712">
    <property type="entry name" value="POLYKETIDE SYNTHASE-RELATED"/>
    <property type="match status" value="1"/>
</dbReference>
<dbReference type="PROSITE" id="PS52004">
    <property type="entry name" value="KS3_2"/>
    <property type="match status" value="1"/>
</dbReference>
<feature type="active site" description="For beta-ketoacyl synthase activity" evidence="12">
    <location>
        <position position="163"/>
    </location>
</feature>
<comment type="catalytic activity">
    <reaction evidence="11">
        <text>(9Z)-hexadecenoyl-[ACP] + malonyl-[ACP] + H(+) = 3-oxo-(11Z)-octadecenoyl-[ACP] + holo-[ACP] + CO2</text>
        <dbReference type="Rhea" id="RHEA:55040"/>
        <dbReference type="Rhea" id="RHEA-COMP:9623"/>
        <dbReference type="Rhea" id="RHEA-COMP:9685"/>
        <dbReference type="Rhea" id="RHEA-COMP:10800"/>
        <dbReference type="Rhea" id="RHEA-COMP:14074"/>
        <dbReference type="ChEBI" id="CHEBI:15378"/>
        <dbReference type="ChEBI" id="CHEBI:16526"/>
        <dbReference type="ChEBI" id="CHEBI:64479"/>
        <dbReference type="ChEBI" id="CHEBI:78449"/>
        <dbReference type="ChEBI" id="CHEBI:83989"/>
        <dbReference type="ChEBI" id="CHEBI:138538"/>
        <dbReference type="EC" id="2.3.1.179"/>
    </reaction>
</comment>
<gene>
    <name evidence="15" type="primary">fabF</name>
    <name evidence="15" type="ORF">COB67_09340</name>
</gene>
<dbReference type="InterPro" id="IPR017568">
    <property type="entry name" value="3-oxoacyl-ACP_synth-2"/>
</dbReference>
<dbReference type="InterPro" id="IPR014030">
    <property type="entry name" value="Ketoacyl_synth_N"/>
</dbReference>
<comment type="similarity">
    <text evidence="2 11 13">Belongs to the thiolase-like superfamily. Beta-ketoacyl-ACP synthases family.</text>
</comment>
<dbReference type="GO" id="GO:0006633">
    <property type="term" value="P:fatty acid biosynthetic process"/>
    <property type="evidence" value="ECO:0007669"/>
    <property type="project" value="UniProtKB-UniRule"/>
</dbReference>
<keyword evidence="10 11" id="KW-0012">Acyltransferase</keyword>
<dbReference type="PIRSF" id="PIRSF000447">
    <property type="entry name" value="KAS_II"/>
    <property type="match status" value="1"/>
</dbReference>
<dbReference type="InterPro" id="IPR016039">
    <property type="entry name" value="Thiolase-like"/>
</dbReference>
<dbReference type="FunFam" id="3.40.47.10:FF:000009">
    <property type="entry name" value="3-oxoacyl-[acyl-carrier-protein] synthase 2"/>
    <property type="match status" value="1"/>
</dbReference>
<protein>
    <recommendedName>
        <fullName evidence="4 11">3-oxoacyl-[acyl-carrier-protein] synthase 2</fullName>
        <ecNumber evidence="3 11">2.3.1.179</ecNumber>
    </recommendedName>
</protein>
<evidence type="ECO:0000259" key="14">
    <source>
        <dbReference type="PROSITE" id="PS52004"/>
    </source>
</evidence>
<evidence type="ECO:0000256" key="13">
    <source>
        <dbReference type="RuleBase" id="RU003694"/>
    </source>
</evidence>
<evidence type="ECO:0000256" key="5">
    <source>
        <dbReference type="ARBA" id="ARBA00022516"/>
    </source>
</evidence>
<dbReference type="Gene3D" id="3.40.47.10">
    <property type="match status" value="1"/>
</dbReference>
<reference evidence="16" key="1">
    <citation type="submission" date="2017-08" db="EMBL/GenBank/DDBJ databases">
        <title>A dynamic microbial community with high functional redundancy inhabits the cold, oxic subseafloor aquifer.</title>
        <authorList>
            <person name="Tully B.J."/>
            <person name="Wheat C.G."/>
            <person name="Glazer B.T."/>
            <person name="Huber J.A."/>
        </authorList>
    </citation>
    <scope>NUCLEOTIDE SEQUENCE [LARGE SCALE GENOMIC DNA]</scope>
</reference>
<dbReference type="Pfam" id="PF02801">
    <property type="entry name" value="Ketoacyl-synt_C"/>
    <property type="match status" value="1"/>
</dbReference>
<evidence type="ECO:0000256" key="8">
    <source>
        <dbReference type="ARBA" id="ARBA00023098"/>
    </source>
</evidence>
<evidence type="ECO:0000256" key="3">
    <source>
        <dbReference type="ARBA" id="ARBA00012356"/>
    </source>
</evidence>
<proteinExistence type="inferred from homology"/>
<evidence type="ECO:0000256" key="12">
    <source>
        <dbReference type="PIRSR" id="PIRSR000447-1"/>
    </source>
</evidence>
<dbReference type="SUPFAM" id="SSF53901">
    <property type="entry name" value="Thiolase-like"/>
    <property type="match status" value="2"/>
</dbReference>
<dbReference type="InterPro" id="IPR020841">
    <property type="entry name" value="PKS_Beta-ketoAc_synthase_dom"/>
</dbReference>
<dbReference type="UniPathway" id="UPA00094"/>
<evidence type="ECO:0000256" key="11">
    <source>
        <dbReference type="PIRNR" id="PIRNR000447"/>
    </source>
</evidence>
<dbReference type="Proteomes" id="UP000218113">
    <property type="component" value="Unassembled WGS sequence"/>
</dbReference>
<comment type="catalytic activity">
    <reaction evidence="11">
        <text>a fatty acyl-[ACP] + malonyl-[ACP] + H(+) = a 3-oxoacyl-[ACP] + holo-[ACP] + CO2</text>
        <dbReference type="Rhea" id="RHEA:22836"/>
        <dbReference type="Rhea" id="RHEA-COMP:9623"/>
        <dbReference type="Rhea" id="RHEA-COMP:9685"/>
        <dbReference type="Rhea" id="RHEA-COMP:9916"/>
        <dbReference type="Rhea" id="RHEA-COMP:14125"/>
        <dbReference type="ChEBI" id="CHEBI:15378"/>
        <dbReference type="ChEBI" id="CHEBI:16526"/>
        <dbReference type="ChEBI" id="CHEBI:64479"/>
        <dbReference type="ChEBI" id="CHEBI:78449"/>
        <dbReference type="ChEBI" id="CHEBI:78776"/>
        <dbReference type="ChEBI" id="CHEBI:138651"/>
    </reaction>
</comment>
<keyword evidence="6 11" id="KW-0808">Transferase</keyword>
<dbReference type="InterPro" id="IPR000794">
    <property type="entry name" value="Beta-ketoacyl_synthase"/>
</dbReference>
<accession>A0A2A4T1B8</accession>
<dbReference type="Pfam" id="PF00109">
    <property type="entry name" value="ketoacyl-synt"/>
    <property type="match status" value="1"/>
</dbReference>
<keyword evidence="5 11" id="KW-0444">Lipid biosynthesis</keyword>